<sequence length="120" mass="13410">MPSGSIPSWNAGALMLGVRSGSADRSIKEVGLCSSIPFTRTTAEWFCVLDYRPRALFHFVVLVTPVKRTGLHGRYHNQVYPGSVCAAARNFLGRRRSHLTISWARRSRTITLILTHGVER</sequence>
<evidence type="ECO:0000313" key="1">
    <source>
        <dbReference type="EMBL" id="RAH83235.1"/>
    </source>
</evidence>
<gene>
    <name evidence="1" type="ORF">BO86DRAFT_54433</name>
</gene>
<accession>A0A8T8X5D3</accession>
<dbReference type="Proteomes" id="UP000249497">
    <property type="component" value="Unassembled WGS sequence"/>
</dbReference>
<dbReference type="AlphaFoldDB" id="A0A8T8X5D3"/>
<protein>
    <submittedName>
        <fullName evidence="1">Uncharacterized protein</fullName>
    </submittedName>
</protein>
<organism evidence="1 2">
    <name type="scientific">Aspergillus japonicus CBS 114.51</name>
    <dbReference type="NCBI Taxonomy" id="1448312"/>
    <lineage>
        <taxon>Eukaryota</taxon>
        <taxon>Fungi</taxon>
        <taxon>Dikarya</taxon>
        <taxon>Ascomycota</taxon>
        <taxon>Pezizomycotina</taxon>
        <taxon>Eurotiomycetes</taxon>
        <taxon>Eurotiomycetidae</taxon>
        <taxon>Eurotiales</taxon>
        <taxon>Aspergillaceae</taxon>
        <taxon>Aspergillus</taxon>
        <taxon>Aspergillus subgen. Circumdati</taxon>
    </lineage>
</organism>
<dbReference type="RefSeq" id="XP_025529129.1">
    <property type="nucleotide sequence ID" value="XM_025677466.1"/>
</dbReference>
<dbReference type="GeneID" id="37181159"/>
<name>A0A8T8X5D3_ASPJA</name>
<evidence type="ECO:0000313" key="2">
    <source>
        <dbReference type="Proteomes" id="UP000249497"/>
    </source>
</evidence>
<keyword evidence="2" id="KW-1185">Reference proteome</keyword>
<reference evidence="1 2" key="1">
    <citation type="submission" date="2018-02" db="EMBL/GenBank/DDBJ databases">
        <title>The genomes of Aspergillus section Nigri reveals drivers in fungal speciation.</title>
        <authorList>
            <consortium name="DOE Joint Genome Institute"/>
            <person name="Vesth T.C."/>
            <person name="Nybo J."/>
            <person name="Theobald S."/>
            <person name="Brandl J."/>
            <person name="Frisvad J.C."/>
            <person name="Nielsen K.F."/>
            <person name="Lyhne E.K."/>
            <person name="Kogle M.E."/>
            <person name="Kuo A."/>
            <person name="Riley R."/>
            <person name="Clum A."/>
            <person name="Nolan M."/>
            <person name="Lipzen A."/>
            <person name="Salamov A."/>
            <person name="Henrissat B."/>
            <person name="Wiebenga A."/>
            <person name="De vries R.P."/>
            <person name="Grigoriev I.V."/>
            <person name="Mortensen U.H."/>
            <person name="Andersen M.R."/>
            <person name="Baker S.E."/>
        </authorList>
    </citation>
    <scope>NUCLEOTIDE SEQUENCE [LARGE SCALE GENOMIC DNA]</scope>
    <source>
        <strain evidence="1 2">CBS 114.51</strain>
    </source>
</reference>
<dbReference type="EMBL" id="KZ824784">
    <property type="protein sequence ID" value="RAH83235.1"/>
    <property type="molecule type" value="Genomic_DNA"/>
</dbReference>
<proteinExistence type="predicted"/>